<evidence type="ECO:0000313" key="3">
    <source>
        <dbReference type="EMBL" id="QCT07331.1"/>
    </source>
</evidence>
<evidence type="ECO:0000259" key="1">
    <source>
        <dbReference type="Pfam" id="PF02826"/>
    </source>
</evidence>
<dbReference type="InterPro" id="IPR006140">
    <property type="entry name" value="D-isomer_DH_NAD-bd"/>
</dbReference>
<dbReference type="EMBL" id="CP039381">
    <property type="protein sequence ID" value="QCT07331.1"/>
    <property type="molecule type" value="Genomic_DNA"/>
</dbReference>
<organism evidence="3 4">
    <name type="scientific">Ruminococcus bovis</name>
    <dbReference type="NCBI Taxonomy" id="2564099"/>
    <lineage>
        <taxon>Bacteria</taxon>
        <taxon>Bacillati</taxon>
        <taxon>Bacillota</taxon>
        <taxon>Clostridia</taxon>
        <taxon>Eubacteriales</taxon>
        <taxon>Oscillospiraceae</taxon>
        <taxon>Ruminococcus</taxon>
    </lineage>
</organism>
<evidence type="ECO:0000313" key="4">
    <source>
        <dbReference type="Proteomes" id="UP000301475"/>
    </source>
</evidence>
<dbReference type="Pfam" id="PF16924">
    <property type="entry name" value="DpaA_N"/>
    <property type="match status" value="1"/>
</dbReference>
<dbReference type="InterPro" id="IPR036291">
    <property type="entry name" value="NAD(P)-bd_dom_sf"/>
</dbReference>
<dbReference type="KEGG" id="ruj:E5Z56_08155"/>
<accession>A0A4P8XW12</accession>
<gene>
    <name evidence="3" type="primary">dpsA</name>
    <name evidence="3" type="ORF">E5Z56_08155</name>
</gene>
<proteinExistence type="predicted"/>
<name>A0A4P8XW12_9FIRM</name>
<dbReference type="SUPFAM" id="SSF51735">
    <property type="entry name" value="NAD(P)-binding Rossmann-fold domains"/>
    <property type="match status" value="1"/>
</dbReference>
<evidence type="ECO:0000259" key="2">
    <source>
        <dbReference type="Pfam" id="PF16924"/>
    </source>
</evidence>
<dbReference type="Pfam" id="PF02826">
    <property type="entry name" value="2-Hacid_dh_C"/>
    <property type="match status" value="1"/>
</dbReference>
<dbReference type="NCBIfam" id="NF006162">
    <property type="entry name" value="PRK08306.1"/>
    <property type="match status" value="1"/>
</dbReference>
<dbReference type="GO" id="GO:0051287">
    <property type="term" value="F:NAD binding"/>
    <property type="evidence" value="ECO:0007669"/>
    <property type="project" value="InterPro"/>
</dbReference>
<dbReference type="Gene3D" id="3.40.50.720">
    <property type="entry name" value="NAD(P)-binding Rossmann-like Domain"/>
    <property type="match status" value="2"/>
</dbReference>
<dbReference type="Proteomes" id="UP000301475">
    <property type="component" value="Chromosome"/>
</dbReference>
<dbReference type="OrthoDB" id="8840764at2"/>
<reference evidence="3 4" key="1">
    <citation type="submission" date="2019-04" db="EMBL/GenBank/DDBJ databases">
        <authorList>
            <person name="Embree M."/>
            <person name="Gaffney J.R."/>
        </authorList>
    </citation>
    <scope>NUCLEOTIDE SEQUENCE [LARGE SCALE GENOMIC DNA]</scope>
    <source>
        <strain evidence="3 4">JE7A12</strain>
    </source>
</reference>
<keyword evidence="4" id="KW-1185">Reference proteome</keyword>
<dbReference type="RefSeq" id="WP_138157365.1">
    <property type="nucleotide sequence ID" value="NZ_CP039381.1"/>
</dbReference>
<feature type="domain" description="D-isomer specific 2-hydroxyacid dehydrogenase NAD-binding" evidence="1">
    <location>
        <begin position="140"/>
        <end position="233"/>
    </location>
</feature>
<protein>
    <submittedName>
        <fullName evidence="3">Dipicolinate synthase subunit DpsA</fullName>
    </submittedName>
</protein>
<dbReference type="AlphaFoldDB" id="A0A4P8XW12"/>
<feature type="domain" description="Dipicolinate synthase subunit A N-terminal" evidence="2">
    <location>
        <begin position="8"/>
        <end position="103"/>
    </location>
</feature>
<sequence>MKSDKLTFGILGGDKRNYYLAKALKNDGYEVKLCGFEKLSNMSCEVASALDSDVLVLPIIPFEKGKEVKSPYAEKTVDLSGYEDKLKGKKVFTGKREKFLSEFSGMEKETLSYSDREEFSVKNAVPTAEGAIEKAINSSDFTINGSKSLVCGYGRIGKVLSEMLRGMGSEVTVSARKSSDLAWIKLNSFQGVKTGYFSELEKFDLIFNTVPAMIFDEEKLKRIKSGALIIDLASSPGGVDFEKAKELGIKTIHALSLPGKVAPKSAGEIIESTILSILKEDDG</sequence>
<dbReference type="InterPro" id="IPR031629">
    <property type="entry name" value="DpaA_N"/>
</dbReference>